<evidence type="ECO:0000313" key="4">
    <source>
        <dbReference type="EMBL" id="EKN20141.1"/>
    </source>
</evidence>
<organism evidence="4 5">
    <name type="scientific">Parabacteroides goldsteinii CL02T12C30</name>
    <dbReference type="NCBI Taxonomy" id="999418"/>
    <lineage>
        <taxon>Bacteria</taxon>
        <taxon>Pseudomonadati</taxon>
        <taxon>Bacteroidota</taxon>
        <taxon>Bacteroidia</taxon>
        <taxon>Bacteroidales</taxon>
        <taxon>Tannerellaceae</taxon>
        <taxon>Parabacteroides</taxon>
    </lineage>
</organism>
<proteinExistence type="predicted"/>
<dbReference type="RefSeq" id="WP_009859811.1">
    <property type="nucleotide sequence ID" value="NZ_JH976471.1"/>
</dbReference>
<dbReference type="Pfam" id="PF07364">
    <property type="entry name" value="DUF1485"/>
    <property type="match status" value="1"/>
</dbReference>
<dbReference type="Proteomes" id="UP000006330">
    <property type="component" value="Unassembled WGS sequence"/>
</dbReference>
<dbReference type="InterPro" id="IPR010799">
    <property type="entry name" value="MlrC_C"/>
</dbReference>
<dbReference type="EMBL" id="AGZO01000005">
    <property type="protein sequence ID" value="EKN20141.1"/>
    <property type="molecule type" value="Genomic_DNA"/>
</dbReference>
<feature type="chain" id="PRO_5003889049" description="Microcystin LR degradation protein MlrC N-terminal domain-containing protein" evidence="1">
    <location>
        <begin position="22"/>
        <end position="522"/>
    </location>
</feature>
<feature type="domain" description="Microcystin LR degradation protein MlrC C-terminal" evidence="2">
    <location>
        <begin position="314"/>
        <end position="491"/>
    </location>
</feature>
<sequence>MKKVFLFLSLCLLVASFTNDAAAQQQKLRIGVAGIQIENSVFMPNRQPIVGRPLTLPDYLSPDSAMGQAATWLPSLMGRGGGRGPVTKESYDAFVNEALEIIKANMPYDAFWFYNHGACSVDGVADPEGEFMEKVRSVIGNDVLVTTTMDLHGNASWLVALNSDLITTYRKAPHDDSRESHRRGVVNLLDRLTSGKGRPAYKAWVAVPVLVSGEWSSTRAEPAKSLYAMVPEVEAMPGVIDAGIWIGYVWGDDRRNQGVVMVYGDDKAQVEAGAKKLAQKFWDVRRQFTLEAPGHPLEKCLDLALASDKKPFFISDMGDNPGGGGSGEVTWTLARVLKRPELQSPNGKSLLYCSIPGSEMVEAARKAGVGGHAEGYVGAMTDNSYEPPVKLSGTVVYVSPAQDETQAADNAPYRRRNNIAIIKTGSIYVVVGTSSPTPNLEGTGIDPREMDIVMVKQGYLVNQWYNMKADWVMALTRGGVDQDFQKLPYKNIIRPMFPLDPDMPDPELNVIFVPSAKHLYGR</sequence>
<evidence type="ECO:0008006" key="6">
    <source>
        <dbReference type="Google" id="ProtNLM"/>
    </source>
</evidence>
<dbReference type="Pfam" id="PF07171">
    <property type="entry name" value="MlrC_C"/>
    <property type="match status" value="1"/>
</dbReference>
<evidence type="ECO:0000313" key="5">
    <source>
        <dbReference type="Proteomes" id="UP000006330"/>
    </source>
</evidence>
<keyword evidence="1" id="KW-0732">Signal</keyword>
<dbReference type="AlphaFoldDB" id="K6A8T4"/>
<evidence type="ECO:0000259" key="2">
    <source>
        <dbReference type="Pfam" id="PF07171"/>
    </source>
</evidence>
<comment type="caution">
    <text evidence="4">The sequence shown here is derived from an EMBL/GenBank/DDBJ whole genome shotgun (WGS) entry which is preliminary data.</text>
</comment>
<evidence type="ECO:0000256" key="1">
    <source>
        <dbReference type="SAM" id="SignalP"/>
    </source>
</evidence>
<dbReference type="PATRIC" id="fig|999418.3.peg.340"/>
<protein>
    <recommendedName>
        <fullName evidence="6">Microcystin LR degradation protein MlrC N-terminal domain-containing protein</fullName>
    </recommendedName>
</protein>
<accession>K6A8T4</accession>
<feature type="signal peptide" evidence="1">
    <location>
        <begin position="1"/>
        <end position="21"/>
    </location>
</feature>
<evidence type="ECO:0000259" key="3">
    <source>
        <dbReference type="Pfam" id="PF07364"/>
    </source>
</evidence>
<dbReference type="OrthoDB" id="9815420at2"/>
<reference evidence="4 5" key="1">
    <citation type="submission" date="2012-02" db="EMBL/GenBank/DDBJ databases">
        <title>The Genome Sequence of Parabacteroides goldsteinii CL02T12C30.</title>
        <authorList>
            <consortium name="The Broad Institute Genome Sequencing Platform"/>
            <person name="Earl A."/>
            <person name="Ward D."/>
            <person name="Feldgarden M."/>
            <person name="Gevers D."/>
            <person name="Zitomersky N.L."/>
            <person name="Coyne M.J."/>
            <person name="Comstock L.E."/>
            <person name="Young S.K."/>
            <person name="Zeng Q."/>
            <person name="Gargeya S."/>
            <person name="Fitzgerald M."/>
            <person name="Haas B."/>
            <person name="Abouelleil A."/>
            <person name="Alvarado L."/>
            <person name="Arachchi H.M."/>
            <person name="Berlin A."/>
            <person name="Chapman S.B."/>
            <person name="Gearin G."/>
            <person name="Goldberg J."/>
            <person name="Griggs A."/>
            <person name="Gujja S."/>
            <person name="Hansen M."/>
            <person name="Heiman D."/>
            <person name="Howarth C."/>
            <person name="Larimer J."/>
            <person name="Lui A."/>
            <person name="MacDonald P.J.P."/>
            <person name="McCowen C."/>
            <person name="Montmayeur A."/>
            <person name="Murphy C."/>
            <person name="Neiman D."/>
            <person name="Pearson M."/>
            <person name="Priest M."/>
            <person name="Roberts A."/>
            <person name="Saif S."/>
            <person name="Shea T."/>
            <person name="Sisk P."/>
            <person name="Stolte C."/>
            <person name="Sykes S."/>
            <person name="Wortman J."/>
            <person name="Nusbaum C."/>
            <person name="Birren B."/>
        </authorList>
    </citation>
    <scope>NUCLEOTIDE SEQUENCE [LARGE SCALE GENOMIC DNA]</scope>
    <source>
        <strain evidence="4 5">CL02T12C30</strain>
    </source>
</reference>
<feature type="domain" description="Microcystin LR degradation protein MlrC N-terminal" evidence="3">
    <location>
        <begin position="29"/>
        <end position="304"/>
    </location>
</feature>
<name>K6A8T4_9BACT</name>
<dbReference type="HOGENOM" id="CLU_028172_2_0_10"/>
<gene>
    <name evidence="4" type="ORF">HMPREF1076_00337</name>
</gene>
<dbReference type="InterPro" id="IPR015995">
    <property type="entry name" value="MlrC_N"/>
</dbReference>